<keyword evidence="6" id="KW-1185">Reference proteome</keyword>
<keyword evidence="5" id="KW-0238">DNA-binding</keyword>
<evidence type="ECO:0000256" key="3">
    <source>
        <dbReference type="SAM" id="Coils"/>
    </source>
</evidence>
<evidence type="ECO:0000256" key="1">
    <source>
        <dbReference type="ARBA" id="ARBA00022741"/>
    </source>
</evidence>
<dbReference type="SUPFAM" id="SSF52540">
    <property type="entry name" value="P-loop containing nucleoside triphosphate hydrolases"/>
    <property type="match status" value="1"/>
</dbReference>
<accession>A0ABR6BUR9</accession>
<dbReference type="InterPro" id="IPR011990">
    <property type="entry name" value="TPR-like_helical_dom_sf"/>
</dbReference>
<dbReference type="InterPro" id="IPR036388">
    <property type="entry name" value="WH-like_DNA-bd_sf"/>
</dbReference>
<feature type="domain" description="HTH luxR-type" evidence="4">
    <location>
        <begin position="837"/>
        <end position="902"/>
    </location>
</feature>
<dbReference type="InterPro" id="IPR027417">
    <property type="entry name" value="P-loop_NTPase"/>
</dbReference>
<dbReference type="SMART" id="SM00421">
    <property type="entry name" value="HTH_LUXR"/>
    <property type="match status" value="1"/>
</dbReference>
<evidence type="ECO:0000313" key="6">
    <source>
        <dbReference type="Proteomes" id="UP000517916"/>
    </source>
</evidence>
<reference evidence="5 6" key="1">
    <citation type="submission" date="2020-08" db="EMBL/GenBank/DDBJ databases">
        <title>Genomic Encyclopedia of Archaeal and Bacterial Type Strains, Phase II (KMG-II): from individual species to whole genera.</title>
        <authorList>
            <person name="Goeker M."/>
        </authorList>
    </citation>
    <scope>NUCLEOTIDE SEQUENCE [LARGE SCALE GENOMIC DNA]</scope>
    <source>
        <strain evidence="5 6">DSM 43850</strain>
    </source>
</reference>
<proteinExistence type="predicted"/>
<keyword evidence="2" id="KW-0067">ATP-binding</keyword>
<dbReference type="SUPFAM" id="SSF46894">
    <property type="entry name" value="C-terminal effector domain of the bipartite response regulators"/>
    <property type="match status" value="1"/>
</dbReference>
<sequence>MTTGLVRYVVEGELGVGRTALLYAFALAARRLGSTTVHFHGSKQPCGLLVRALARSLPADSVHVAELHAASERQWGRHTALPNLDTALVSAVRAAIVHLTVTAPLILIMDHADQADDTALAHLRSVVEACADLPVLLVASLRLGEPPQAPTAVAQLLSGAQRLTLDGLSPAETAALLGILLPRLRDSAFSAACHRLTAGNPFMLVELARWVRDNGGAAVRPEHLDTAVLPVVADLITGRLSRIDPAAGRLIRAIAVAGGRDGAEPPLVAHLCGMTTGETLITADLLVRMRLVADDDMVRLRHPLLRTALIGGMSRMARNAAHLAAATFLHERHAPASRIADHLTASAVSLDDSWPASVLLDAAASALAAQDTTAAARCLEHAVRVATGDERRVAVLALVDLRIRLDQGNGLAQAIEALAETADAATRSSLLRRIGSLLHGADRPEGEQRVLEAVAAAVAGTAVAEWPRLHRILADLHDAPPAVTAERLGELLEGPPGGLRAAATAAAAFCRHLTGDDPRAAVEGARGALACGTEELYLHPLALAAALTVLVDNGYQEEATAHLRRHTEPDSPGSQPLHQVLLLPVAAHHVRTRGQLSSARDQLEDCLAHLVRHGVSPVHPIRLDVVGQLLDVLICQGEHNRAKELLRQGRCAQNLPPGWRYRDLLVCRARLWAAEGDLARAARDLAELRDRNEAAGLRAVSAASWRAHGVELLEQVGQSEQAAELARDQLRYAETIGSPQERGRARWVLGRVSGGTEGERLLRTAVRLLEEAKGELDLAYALGDMGTLLNRLDRPKEAVAALTRAVRLASSCGARSLAERGRQQLAAASDRTHQDFSLRGVLTLSPRERQTLIDAMRGRTNERIAAARRITRRTVELHLSSAYRKLGITGRRDFPQLFRNPGLWPLLTDGVPDPR</sequence>
<organism evidence="5 6">
    <name type="scientific">Kutzneria viridogrisea</name>
    <dbReference type="NCBI Taxonomy" id="47990"/>
    <lineage>
        <taxon>Bacteria</taxon>
        <taxon>Bacillati</taxon>
        <taxon>Actinomycetota</taxon>
        <taxon>Actinomycetes</taxon>
        <taxon>Pseudonocardiales</taxon>
        <taxon>Pseudonocardiaceae</taxon>
        <taxon>Kutzneria</taxon>
    </lineage>
</organism>
<evidence type="ECO:0000259" key="4">
    <source>
        <dbReference type="PROSITE" id="PS50043"/>
    </source>
</evidence>
<dbReference type="EMBL" id="JACJID010000007">
    <property type="protein sequence ID" value="MBA8930648.1"/>
    <property type="molecule type" value="Genomic_DNA"/>
</dbReference>
<keyword evidence="1" id="KW-0547">Nucleotide-binding</keyword>
<keyword evidence="3" id="KW-0175">Coiled coil</keyword>
<dbReference type="Gene3D" id="1.10.10.10">
    <property type="entry name" value="Winged helix-like DNA-binding domain superfamily/Winged helix DNA-binding domain"/>
    <property type="match status" value="1"/>
</dbReference>
<gene>
    <name evidence="5" type="ORF">BC739_007895</name>
</gene>
<name>A0ABR6BUR9_9PSEU</name>
<dbReference type="CDD" id="cd06170">
    <property type="entry name" value="LuxR_C_like"/>
    <property type="match status" value="1"/>
</dbReference>
<comment type="caution">
    <text evidence="5">The sequence shown here is derived from an EMBL/GenBank/DDBJ whole genome shotgun (WGS) entry which is preliminary data.</text>
</comment>
<dbReference type="PRINTS" id="PR00038">
    <property type="entry name" value="HTHLUXR"/>
</dbReference>
<dbReference type="PANTHER" id="PTHR16305:SF35">
    <property type="entry name" value="TRANSCRIPTIONAL ACTIVATOR DOMAIN"/>
    <property type="match status" value="1"/>
</dbReference>
<dbReference type="Proteomes" id="UP000517916">
    <property type="component" value="Unassembled WGS sequence"/>
</dbReference>
<evidence type="ECO:0000256" key="2">
    <source>
        <dbReference type="ARBA" id="ARBA00022840"/>
    </source>
</evidence>
<feature type="coiled-coil region" evidence="3">
    <location>
        <begin position="671"/>
        <end position="698"/>
    </location>
</feature>
<protein>
    <submittedName>
        <fullName evidence="5">DNA-binding CsgD family transcriptional regulator</fullName>
    </submittedName>
</protein>
<dbReference type="GO" id="GO:0003677">
    <property type="term" value="F:DNA binding"/>
    <property type="evidence" value="ECO:0007669"/>
    <property type="project" value="UniProtKB-KW"/>
</dbReference>
<dbReference type="InterPro" id="IPR016032">
    <property type="entry name" value="Sig_transdc_resp-reg_C-effctor"/>
</dbReference>
<dbReference type="Gene3D" id="1.25.40.10">
    <property type="entry name" value="Tetratricopeptide repeat domain"/>
    <property type="match status" value="1"/>
</dbReference>
<dbReference type="PROSITE" id="PS50043">
    <property type="entry name" value="HTH_LUXR_2"/>
    <property type="match status" value="1"/>
</dbReference>
<dbReference type="Pfam" id="PF00196">
    <property type="entry name" value="GerE"/>
    <property type="match status" value="1"/>
</dbReference>
<dbReference type="PANTHER" id="PTHR16305">
    <property type="entry name" value="TESTICULAR SOLUBLE ADENYLYL CYCLASE"/>
    <property type="match status" value="1"/>
</dbReference>
<evidence type="ECO:0000313" key="5">
    <source>
        <dbReference type="EMBL" id="MBA8930648.1"/>
    </source>
</evidence>
<dbReference type="InterPro" id="IPR000792">
    <property type="entry name" value="Tscrpt_reg_LuxR_C"/>
</dbReference>